<dbReference type="SUPFAM" id="SSF158446">
    <property type="entry name" value="IVS-encoded protein-like"/>
    <property type="match status" value="1"/>
</dbReference>
<dbReference type="AlphaFoldDB" id="A0AAQ3QS75"/>
<accession>A0AAQ3QS75</accession>
<dbReference type="Gene3D" id="1.20.1440.60">
    <property type="entry name" value="23S rRNA-intervening sequence"/>
    <property type="match status" value="1"/>
</dbReference>
<organism evidence="1 2">
    <name type="scientific">Rubellicoccus peritrichatus</name>
    <dbReference type="NCBI Taxonomy" id="3080537"/>
    <lineage>
        <taxon>Bacteria</taxon>
        <taxon>Pseudomonadati</taxon>
        <taxon>Verrucomicrobiota</taxon>
        <taxon>Opitutia</taxon>
        <taxon>Puniceicoccales</taxon>
        <taxon>Cerasicoccaceae</taxon>
        <taxon>Rubellicoccus</taxon>
    </lineage>
</organism>
<evidence type="ECO:0000313" key="1">
    <source>
        <dbReference type="EMBL" id="WOO42113.1"/>
    </source>
</evidence>
<dbReference type="EMBL" id="CP136920">
    <property type="protein sequence ID" value="WOO42113.1"/>
    <property type="molecule type" value="Genomic_DNA"/>
</dbReference>
<name>A0AAQ3QS75_9BACT</name>
<keyword evidence="2" id="KW-1185">Reference proteome</keyword>
<dbReference type="RefSeq" id="WP_317834597.1">
    <property type="nucleotide sequence ID" value="NZ_CP136920.1"/>
</dbReference>
<protein>
    <submittedName>
        <fullName evidence="1">Four helix bundle protein</fullName>
    </submittedName>
</protein>
<dbReference type="KEGG" id="puo:RZN69_03365"/>
<evidence type="ECO:0000313" key="2">
    <source>
        <dbReference type="Proteomes" id="UP001304300"/>
    </source>
</evidence>
<dbReference type="InterPro" id="IPR036583">
    <property type="entry name" value="23S_rRNA_IVS_sf"/>
</dbReference>
<dbReference type="Proteomes" id="UP001304300">
    <property type="component" value="Chromosome"/>
</dbReference>
<proteinExistence type="predicted"/>
<sequence>MSNFFPHENAKVYQLALEWVIWIDPVIRELPSQLHTRAELDRLAASMVVQIADGVGKSNPSDRVKALESAKSTCLASAAIIDILGARNLLEQGDIANAKKKLSQIVRLLSGMVQSANTNEIIRSRLGASG</sequence>
<dbReference type="InterPro" id="IPR012657">
    <property type="entry name" value="23S_rRNA-intervening_sequence"/>
</dbReference>
<gene>
    <name evidence="1" type="ORF">RZN69_03365</name>
</gene>
<dbReference type="Pfam" id="PF05635">
    <property type="entry name" value="23S_rRNA_IVP"/>
    <property type="match status" value="1"/>
</dbReference>
<dbReference type="NCBIfam" id="TIGR02436">
    <property type="entry name" value="four helix bundle protein"/>
    <property type="match status" value="1"/>
</dbReference>
<reference evidence="1 2" key="1">
    <citation type="submission" date="2023-10" db="EMBL/GenBank/DDBJ databases">
        <title>Rubellicoccus peritrichatus gen. nov., sp. nov., isolated from an algae of coral reef tank.</title>
        <authorList>
            <person name="Luo J."/>
        </authorList>
    </citation>
    <scope>NUCLEOTIDE SEQUENCE [LARGE SCALE GENOMIC DNA]</scope>
    <source>
        <strain evidence="1 2">CR14</strain>
    </source>
</reference>